<protein>
    <submittedName>
        <fullName evidence="1">DNA alkylation repair protein</fullName>
    </submittedName>
</protein>
<evidence type="ECO:0000313" key="1">
    <source>
        <dbReference type="EMBL" id="HIV98240.1"/>
    </source>
</evidence>
<gene>
    <name evidence="1" type="ORF">IAB12_00460</name>
</gene>
<dbReference type="EMBL" id="DXHU01000003">
    <property type="protein sequence ID" value="HIV98240.1"/>
    <property type="molecule type" value="Genomic_DNA"/>
</dbReference>
<reference evidence="1" key="1">
    <citation type="journal article" date="2021" name="PeerJ">
        <title>Extensive microbial diversity within the chicken gut microbiome revealed by metagenomics and culture.</title>
        <authorList>
            <person name="Gilroy R."/>
            <person name="Ravi A."/>
            <person name="Getino M."/>
            <person name="Pursley I."/>
            <person name="Horton D.L."/>
            <person name="Alikhan N.F."/>
            <person name="Baker D."/>
            <person name="Gharbi K."/>
            <person name="Hall N."/>
            <person name="Watson M."/>
            <person name="Adriaenssens E.M."/>
            <person name="Foster-Nyarko E."/>
            <person name="Jarju S."/>
            <person name="Secka A."/>
            <person name="Antonio M."/>
            <person name="Oren A."/>
            <person name="Chaudhuri R.R."/>
            <person name="La Ragione R."/>
            <person name="Hildebrand F."/>
            <person name="Pallen M.J."/>
        </authorList>
    </citation>
    <scope>NUCLEOTIDE SEQUENCE</scope>
    <source>
        <strain evidence="1">Gambia11-129</strain>
    </source>
</reference>
<dbReference type="AlphaFoldDB" id="A0A9D1PSD7"/>
<name>A0A9D1PSD7_9SPIO</name>
<dbReference type="InterPro" id="IPR016024">
    <property type="entry name" value="ARM-type_fold"/>
</dbReference>
<dbReference type="Gene3D" id="1.25.10.90">
    <property type="match status" value="1"/>
</dbReference>
<accession>A0A9D1PSD7</accession>
<dbReference type="InterPro" id="IPR014825">
    <property type="entry name" value="DNA_alkylation"/>
</dbReference>
<dbReference type="Pfam" id="PF08713">
    <property type="entry name" value="DNA_alkylation"/>
    <property type="match status" value="1"/>
</dbReference>
<organism evidence="1 2">
    <name type="scientific">Candidatus Ornithospirochaeta avicola</name>
    <dbReference type="NCBI Taxonomy" id="2840896"/>
    <lineage>
        <taxon>Bacteria</taxon>
        <taxon>Pseudomonadati</taxon>
        <taxon>Spirochaetota</taxon>
        <taxon>Spirochaetia</taxon>
        <taxon>Spirochaetales</taxon>
        <taxon>Spirochaetaceae</taxon>
        <taxon>Spirochaetaceae incertae sedis</taxon>
        <taxon>Candidatus Ornithospirochaeta</taxon>
    </lineage>
</organism>
<dbReference type="SUPFAM" id="SSF48371">
    <property type="entry name" value="ARM repeat"/>
    <property type="match status" value="1"/>
</dbReference>
<dbReference type="Proteomes" id="UP000823936">
    <property type="component" value="Unassembled WGS sequence"/>
</dbReference>
<proteinExistence type="predicted"/>
<comment type="caution">
    <text evidence="1">The sequence shown here is derived from an EMBL/GenBank/DDBJ whole genome shotgun (WGS) entry which is preliminary data.</text>
</comment>
<sequence length="209" mass="24436">MRTEEIYRSLEKEDLSTYSKKLVKNPDYPIYGVRIPALKRIAKTLEDDNIEYVYHEDVILKGIIIAGKNIPFSEKKSLILSYSKDLSSWDETDTFAPLVKVKKSEIKEAFTFFYSLLEEKEVYTRRLAIVWLKSNMRKAEDAGFLVNKIARVADDDYYIAMAKAWALCDAFIYYPSVARKYVHLLTTREKAMLKGKMRDSYRIPDNLEI</sequence>
<evidence type="ECO:0000313" key="2">
    <source>
        <dbReference type="Proteomes" id="UP000823936"/>
    </source>
</evidence>
<reference evidence="1" key="2">
    <citation type="submission" date="2021-04" db="EMBL/GenBank/DDBJ databases">
        <authorList>
            <person name="Gilroy R."/>
        </authorList>
    </citation>
    <scope>NUCLEOTIDE SEQUENCE</scope>
    <source>
        <strain evidence="1">Gambia11-129</strain>
    </source>
</reference>